<protein>
    <submittedName>
        <fullName evidence="2">Uncharacterized protein</fullName>
    </submittedName>
</protein>
<evidence type="ECO:0000256" key="1">
    <source>
        <dbReference type="ARBA" id="ARBA00009861"/>
    </source>
</evidence>
<comment type="similarity">
    <text evidence="1">Belongs to the plant acyltransferase family.</text>
</comment>
<comment type="caution">
    <text evidence="2">The sequence shown here is derived from an EMBL/GenBank/DDBJ whole genome shotgun (WGS) entry which is preliminary data.</text>
</comment>
<dbReference type="InterPro" id="IPR023213">
    <property type="entry name" value="CAT-like_dom_sf"/>
</dbReference>
<evidence type="ECO:0000313" key="2">
    <source>
        <dbReference type="EMBL" id="KAH9319413.1"/>
    </source>
</evidence>
<gene>
    <name evidence="2" type="ORF">KI387_021182</name>
</gene>
<keyword evidence="3" id="KW-1185">Reference proteome</keyword>
<name>A0AA38LBX7_TAXCH</name>
<dbReference type="Pfam" id="PF02458">
    <property type="entry name" value="Transferase"/>
    <property type="match status" value="1"/>
</dbReference>
<dbReference type="EMBL" id="JAHRHJ020000004">
    <property type="protein sequence ID" value="KAH9319413.1"/>
    <property type="molecule type" value="Genomic_DNA"/>
</dbReference>
<dbReference type="OMA" id="LCSMSAS"/>
<proteinExistence type="inferred from homology"/>
<dbReference type="AlphaFoldDB" id="A0AA38LBX7"/>
<dbReference type="GO" id="GO:0016747">
    <property type="term" value="F:acyltransferase activity, transferring groups other than amino-acyl groups"/>
    <property type="evidence" value="ECO:0007669"/>
    <property type="project" value="TreeGrafter"/>
</dbReference>
<organism evidence="2 3">
    <name type="scientific">Taxus chinensis</name>
    <name type="common">Chinese yew</name>
    <name type="synonym">Taxus wallichiana var. chinensis</name>
    <dbReference type="NCBI Taxonomy" id="29808"/>
    <lineage>
        <taxon>Eukaryota</taxon>
        <taxon>Viridiplantae</taxon>
        <taxon>Streptophyta</taxon>
        <taxon>Embryophyta</taxon>
        <taxon>Tracheophyta</taxon>
        <taxon>Spermatophyta</taxon>
        <taxon>Pinopsida</taxon>
        <taxon>Pinidae</taxon>
        <taxon>Conifers II</taxon>
        <taxon>Cupressales</taxon>
        <taxon>Taxaceae</taxon>
        <taxon>Taxus</taxon>
    </lineage>
</organism>
<reference evidence="2 3" key="1">
    <citation type="journal article" date="2021" name="Nat. Plants">
        <title>The Taxus genome provides insights into paclitaxel biosynthesis.</title>
        <authorList>
            <person name="Xiong X."/>
            <person name="Gou J."/>
            <person name="Liao Q."/>
            <person name="Li Y."/>
            <person name="Zhou Q."/>
            <person name="Bi G."/>
            <person name="Li C."/>
            <person name="Du R."/>
            <person name="Wang X."/>
            <person name="Sun T."/>
            <person name="Guo L."/>
            <person name="Liang H."/>
            <person name="Lu P."/>
            <person name="Wu Y."/>
            <person name="Zhang Z."/>
            <person name="Ro D.K."/>
            <person name="Shang Y."/>
            <person name="Huang S."/>
            <person name="Yan J."/>
        </authorList>
    </citation>
    <scope>NUCLEOTIDE SEQUENCE [LARGE SCALE GENOMIC DNA]</scope>
    <source>
        <strain evidence="2">Ta-2019</strain>
    </source>
</reference>
<dbReference type="Proteomes" id="UP000824469">
    <property type="component" value="Unassembled WGS sequence"/>
</dbReference>
<accession>A0AA38LBX7</accession>
<dbReference type="PANTHER" id="PTHR31642">
    <property type="entry name" value="TRICHOTHECENE 3-O-ACETYLTRANSFERASE"/>
    <property type="match status" value="1"/>
</dbReference>
<dbReference type="PANTHER" id="PTHR31642:SF266">
    <property type="entry name" value="HXXXD-TYPE ACYL-TRANSFERASE FAMILY PROTEIN"/>
    <property type="match status" value="1"/>
</dbReference>
<dbReference type="InterPro" id="IPR050317">
    <property type="entry name" value="Plant_Fungal_Acyltransferase"/>
</dbReference>
<sequence>MAISNDYSVEVVKKEFIVPDLPMQEHVLHLSNIDLTLSVVMVHVFFCYENSSQTSFAAVLSNLKRSLSQAIVPYYVFGGRLVTNGVGYPEMLCNNKGAEFAEAHAAIPLCQVEFCDPMAAVKGKLIPLLPKDSYGNGTPVFSVQVTKFSCGGIVVGCTFDHRIADSFSANLFFTCWAKISRNESILSVTPSFTRSILVPRYPPSCCPGIEQMYTKITPIGSIQQTPQLASRIYYLSVKDIEKLQLSANELGNSYSKLEAFSAYLWKLFIQGQGIKDTINCNICIALDGRSRLQKIGMPANYFGNVLLLPFVGASAGDIKKQPLSWSAKLIHDAIHCAANEEYFQSLVDLVEMSKPSSVIPNIYLKRGEPAFVVSSGLRFPLYEVDHGWGKPNLASYYVPYAKGYVMPTRSSNGDGSWIIYMNLLVEQLKALESHPNFILRPITQKFLAGQNIV</sequence>
<evidence type="ECO:0000313" key="3">
    <source>
        <dbReference type="Proteomes" id="UP000824469"/>
    </source>
</evidence>
<dbReference type="Gene3D" id="3.30.559.10">
    <property type="entry name" value="Chloramphenicol acetyltransferase-like domain"/>
    <property type="match status" value="2"/>
</dbReference>